<evidence type="ECO:0000256" key="4">
    <source>
        <dbReference type="SAM" id="MobiDB-lite"/>
    </source>
</evidence>
<dbReference type="Pfam" id="PF03114">
    <property type="entry name" value="BAR"/>
    <property type="match status" value="1"/>
</dbReference>
<dbReference type="SMART" id="SM00721">
    <property type="entry name" value="BAR"/>
    <property type="match status" value="1"/>
</dbReference>
<dbReference type="GO" id="GO:0031991">
    <property type="term" value="P:regulation of actomyosin contractile ring contraction"/>
    <property type="evidence" value="ECO:0007669"/>
    <property type="project" value="TreeGrafter"/>
</dbReference>
<feature type="compositionally biased region" description="Low complexity" evidence="4">
    <location>
        <begin position="161"/>
        <end position="176"/>
    </location>
</feature>
<dbReference type="InterPro" id="IPR035899">
    <property type="entry name" value="DBL_dom_sf"/>
</dbReference>
<sequence>MSNDPLYLARTRSAGADKRAPPPVRPKPSALTSQPTDASAVTSPTPALRQQRSPVTVTDNGAPTSSSFGDLRKTFERQQNSAPLFMASSSTGTQGAGAVPGGARLGDTPRPKPKPVIGAKPTFQTTISPPPTLPSSRMSMDSILSNGNSAVSAPNAVLPQSTSTAGSSVASSRLSSFKQPPRPPPLKTHSPAPRTPTPPRTPPRVETPESERNPFMGSDEDEPSGSRPAATPQTSSRVISSSNRLSNSKIQNNPVFQQLNNQAIRQPLATVSSRDSVLASKATPSPPQQVAPRPDSPQGLPPKLPSRTNSAILAVQDTPEEKERKHRLDKRRRVVQELLETEISFSKDMLLLQEVYVTDMSESSLFTQADVKIIFHNLVDVVTLTLDFIAFLTPACGGGTDDEYDDSTTFVGEAFLQMISRIRRVYSEYCKRQEASAQHLQDLDNRKDLKPFFDACTEKCKGKTTGWDLASLLIKPVQRVLKYPLLINKIHALTPSDHQDFESLVNVQKEMLQVAEEINEIKKRKDIVEKIVGSKKKNDSDIVYVQIVQIYRPEIHGFNKKFARTTQQLRQAVGGSDVTVDILFEALLEKSNMQQRLVRDFAKYIQSWLVAIKQFFDTQEAFAITLADIYGMVPIHRSKENQSLILVQEFHKNLAQFSKTIGRELENRLKKTVYKSIERFLKLFSGPLQVMKKREKKLLDYDNVRGMKDRGETIDKNMLDSAAAYTAINEQLVDELPKFLGLTTQYFDIIVMEFSQVQQYFYTQVKTRNHEFYVEHVDSTCSKDLTAYLEQMDICEDYIEAMTRNDGPLERLNRISLIHDVSATHESAFQSMRDAVGQRLKRNASRTLQSRSRSSSTSSPIPTILGKSAPSWHSPSGSQSSLQSPLQPQPRFYPGEDENPFEVPESIFHDDSVTSHDDYEPFGNNSHGGDSYGFGGGRPLSTASTYSFASASTEQQEFQSKPPELDDGMDMDEIGIAQALFECTAIYPYSSTEDRQLNFEAGESIIVFGLNDNGWYFGKKVGKDTTGWFPASHCIQI</sequence>
<keyword evidence="9" id="KW-1185">Reference proteome</keyword>
<feature type="compositionally biased region" description="Polar residues" evidence="4">
    <location>
        <begin position="137"/>
        <end position="152"/>
    </location>
</feature>
<dbReference type="SMART" id="SM00326">
    <property type="entry name" value="SH3"/>
    <property type="match status" value="1"/>
</dbReference>
<reference evidence="8" key="1">
    <citation type="journal article" date="2020" name="Fungal Divers.">
        <title>Resolving the Mortierellaceae phylogeny through synthesis of multi-gene phylogenetics and phylogenomics.</title>
        <authorList>
            <person name="Vandepol N."/>
            <person name="Liber J."/>
            <person name="Desiro A."/>
            <person name="Na H."/>
            <person name="Kennedy M."/>
            <person name="Barry K."/>
            <person name="Grigoriev I.V."/>
            <person name="Miller A.N."/>
            <person name="O'Donnell K."/>
            <person name="Stajich J.E."/>
            <person name="Bonito G."/>
        </authorList>
    </citation>
    <scope>NUCLEOTIDE SEQUENCE</scope>
    <source>
        <strain evidence="8">NVP60</strain>
    </source>
</reference>
<feature type="compositionally biased region" description="Polar residues" evidence="4">
    <location>
        <begin position="30"/>
        <end position="68"/>
    </location>
</feature>
<evidence type="ECO:0000313" key="9">
    <source>
        <dbReference type="Proteomes" id="UP000823405"/>
    </source>
</evidence>
<dbReference type="CDD" id="cd00174">
    <property type="entry name" value="SH3"/>
    <property type="match status" value="1"/>
</dbReference>
<dbReference type="SUPFAM" id="SSF50044">
    <property type="entry name" value="SH3-domain"/>
    <property type="match status" value="1"/>
</dbReference>
<protein>
    <recommendedName>
        <fullName evidence="10">Scaffold protein Tuba</fullName>
    </recommendedName>
</protein>
<dbReference type="InterPro" id="IPR027267">
    <property type="entry name" value="AH/BAR_dom_sf"/>
</dbReference>
<dbReference type="CDD" id="cd00160">
    <property type="entry name" value="RhoGEF"/>
    <property type="match status" value="1"/>
</dbReference>
<comment type="caution">
    <text evidence="8">The sequence shown here is derived from an EMBL/GenBank/DDBJ whole genome shotgun (WGS) entry which is preliminary data.</text>
</comment>
<feature type="domain" description="SH3" evidence="5">
    <location>
        <begin position="978"/>
        <end position="1037"/>
    </location>
</feature>
<feature type="region of interest" description="Disordered" evidence="4">
    <location>
        <begin position="1"/>
        <end position="249"/>
    </location>
</feature>
<organism evidence="8 9">
    <name type="scientific">Linnemannia gamsii</name>
    <dbReference type="NCBI Taxonomy" id="64522"/>
    <lineage>
        <taxon>Eukaryota</taxon>
        <taxon>Fungi</taxon>
        <taxon>Fungi incertae sedis</taxon>
        <taxon>Mucoromycota</taxon>
        <taxon>Mortierellomycotina</taxon>
        <taxon>Mortierellomycetes</taxon>
        <taxon>Mortierellales</taxon>
        <taxon>Mortierellaceae</taxon>
        <taxon>Linnemannia</taxon>
    </lineage>
</organism>
<evidence type="ECO:0000259" key="7">
    <source>
        <dbReference type="PROSITE" id="PS51021"/>
    </source>
</evidence>
<dbReference type="PROSITE" id="PS50010">
    <property type="entry name" value="DH_2"/>
    <property type="match status" value="1"/>
</dbReference>
<dbReference type="InterPro" id="IPR036028">
    <property type="entry name" value="SH3-like_dom_sf"/>
</dbReference>
<dbReference type="Gene3D" id="2.30.30.40">
    <property type="entry name" value="SH3 Domains"/>
    <property type="match status" value="1"/>
</dbReference>
<evidence type="ECO:0000259" key="5">
    <source>
        <dbReference type="PROSITE" id="PS50002"/>
    </source>
</evidence>
<evidence type="ECO:0000256" key="3">
    <source>
        <dbReference type="PROSITE-ProRule" id="PRU00192"/>
    </source>
</evidence>
<dbReference type="InterPro" id="IPR004148">
    <property type="entry name" value="BAR_dom"/>
</dbReference>
<feature type="compositionally biased region" description="Basic and acidic residues" evidence="4">
    <location>
        <begin position="907"/>
        <end position="919"/>
    </location>
</feature>
<evidence type="ECO:0000313" key="8">
    <source>
        <dbReference type="EMBL" id="KAG0323116.1"/>
    </source>
</evidence>
<feature type="region of interest" description="Disordered" evidence="4">
    <location>
        <begin position="839"/>
        <end position="966"/>
    </location>
</feature>
<dbReference type="SUPFAM" id="SSF48065">
    <property type="entry name" value="DBL homology domain (DH-domain)"/>
    <property type="match status" value="1"/>
</dbReference>
<proteinExistence type="predicted"/>
<dbReference type="SMART" id="SM00325">
    <property type="entry name" value="RhoGEF"/>
    <property type="match status" value="1"/>
</dbReference>
<feature type="domain" description="BAR" evidence="7">
    <location>
        <begin position="569"/>
        <end position="794"/>
    </location>
</feature>
<dbReference type="InterPro" id="IPR001452">
    <property type="entry name" value="SH3_domain"/>
</dbReference>
<dbReference type="PROSITE" id="PS51021">
    <property type="entry name" value="BAR"/>
    <property type="match status" value="1"/>
</dbReference>
<feature type="compositionally biased region" description="Gly residues" evidence="4">
    <location>
        <begin position="94"/>
        <end position="104"/>
    </location>
</feature>
<gene>
    <name evidence="8" type="ORF">BGZ97_000044</name>
</gene>
<feature type="domain" description="DH" evidence="6">
    <location>
        <begin position="330"/>
        <end position="521"/>
    </location>
</feature>
<keyword evidence="2" id="KW-0344">Guanine-nucleotide releasing factor</keyword>
<feature type="region of interest" description="Disordered" evidence="4">
    <location>
        <begin position="270"/>
        <end position="327"/>
    </location>
</feature>
<dbReference type="OrthoDB" id="10256089at2759"/>
<feature type="compositionally biased region" description="Low complexity" evidence="4">
    <location>
        <begin position="850"/>
        <end position="890"/>
    </location>
</feature>
<evidence type="ECO:0008006" key="10">
    <source>
        <dbReference type="Google" id="ProtNLM"/>
    </source>
</evidence>
<feature type="compositionally biased region" description="Polar residues" evidence="4">
    <location>
        <begin position="77"/>
        <end position="93"/>
    </location>
</feature>
<dbReference type="AlphaFoldDB" id="A0A9P6RNN0"/>
<dbReference type="PANTHER" id="PTHR22834">
    <property type="entry name" value="NUCLEAR FUSION PROTEIN FUS2"/>
    <property type="match status" value="1"/>
</dbReference>
<dbReference type="Gene3D" id="1.20.1270.60">
    <property type="entry name" value="Arfaptin homology (AH) domain/BAR domain"/>
    <property type="match status" value="1"/>
</dbReference>
<evidence type="ECO:0000256" key="1">
    <source>
        <dbReference type="ARBA" id="ARBA00022443"/>
    </source>
</evidence>
<dbReference type="PROSITE" id="PS50002">
    <property type="entry name" value="SH3"/>
    <property type="match status" value="1"/>
</dbReference>
<dbReference type="InterPro" id="IPR051492">
    <property type="entry name" value="Dynamin-Rho_GEF"/>
</dbReference>
<dbReference type="PANTHER" id="PTHR22834:SF20">
    <property type="entry name" value="SH3 DOMAIN-CONTAINING PROTEIN"/>
    <property type="match status" value="1"/>
</dbReference>
<dbReference type="GO" id="GO:0005085">
    <property type="term" value="F:guanyl-nucleotide exchange factor activity"/>
    <property type="evidence" value="ECO:0007669"/>
    <property type="project" value="UniProtKB-KW"/>
</dbReference>
<dbReference type="InterPro" id="IPR000219">
    <property type="entry name" value="DH_dom"/>
</dbReference>
<feature type="compositionally biased region" description="Low complexity" evidence="4">
    <location>
        <begin position="941"/>
        <end position="953"/>
    </location>
</feature>
<dbReference type="GO" id="GO:0005737">
    <property type="term" value="C:cytoplasm"/>
    <property type="evidence" value="ECO:0007669"/>
    <property type="project" value="InterPro"/>
</dbReference>
<dbReference type="SUPFAM" id="SSF103657">
    <property type="entry name" value="BAR/IMD domain-like"/>
    <property type="match status" value="1"/>
</dbReference>
<evidence type="ECO:0000259" key="6">
    <source>
        <dbReference type="PROSITE" id="PS50010"/>
    </source>
</evidence>
<keyword evidence="1 3" id="KW-0728">SH3 domain</keyword>
<name>A0A9P6RNN0_9FUNG</name>
<feature type="compositionally biased region" description="Pro residues" evidence="4">
    <location>
        <begin position="193"/>
        <end position="202"/>
    </location>
</feature>
<dbReference type="Pfam" id="PF00018">
    <property type="entry name" value="SH3_1"/>
    <property type="match status" value="1"/>
</dbReference>
<feature type="compositionally biased region" description="Low complexity" evidence="4">
    <location>
        <begin position="235"/>
        <end position="248"/>
    </location>
</feature>
<dbReference type="Proteomes" id="UP000823405">
    <property type="component" value="Unassembled WGS sequence"/>
</dbReference>
<evidence type="ECO:0000256" key="2">
    <source>
        <dbReference type="ARBA" id="ARBA00022658"/>
    </source>
</evidence>
<dbReference type="EMBL" id="JAAAIN010000010">
    <property type="protein sequence ID" value="KAG0323116.1"/>
    <property type="molecule type" value="Genomic_DNA"/>
</dbReference>
<accession>A0A9P6RNN0</accession>
<dbReference type="GO" id="GO:0032955">
    <property type="term" value="P:regulation of division septum assembly"/>
    <property type="evidence" value="ECO:0007669"/>
    <property type="project" value="TreeGrafter"/>
</dbReference>
<dbReference type="Pfam" id="PF00621">
    <property type="entry name" value="RhoGEF"/>
    <property type="match status" value="1"/>
</dbReference>
<dbReference type="Gene3D" id="1.20.900.10">
    <property type="entry name" value="Dbl homology (DH) domain"/>
    <property type="match status" value="1"/>
</dbReference>